<dbReference type="PROSITE" id="PS00383">
    <property type="entry name" value="TYR_PHOSPHATASE_1"/>
    <property type="match status" value="1"/>
</dbReference>
<evidence type="ECO:0000256" key="7">
    <source>
        <dbReference type="ARBA" id="ARBA00023136"/>
    </source>
</evidence>
<dbReference type="PANTHER" id="PTHR46047:SF3">
    <property type="entry name" value="TYROSINE-PROTEIN PHOSPHATASE NON-RECEPTOR TYPE 61F"/>
    <property type="match status" value="1"/>
</dbReference>
<dbReference type="SMART" id="SM00194">
    <property type="entry name" value="PTPc"/>
    <property type="match status" value="1"/>
</dbReference>
<dbReference type="STRING" id="568069.A0A1J1IAD0"/>
<dbReference type="EMBL" id="CVRI01000043">
    <property type="protein sequence ID" value="CRK95910.1"/>
    <property type="molecule type" value="Genomic_DNA"/>
</dbReference>
<feature type="compositionally biased region" description="Polar residues" evidence="8">
    <location>
        <begin position="339"/>
        <end position="348"/>
    </location>
</feature>
<dbReference type="GO" id="GO:0005634">
    <property type="term" value="C:nucleus"/>
    <property type="evidence" value="ECO:0007669"/>
    <property type="project" value="TreeGrafter"/>
</dbReference>
<evidence type="ECO:0000256" key="4">
    <source>
        <dbReference type="ARBA" id="ARBA00022553"/>
    </source>
</evidence>
<gene>
    <name evidence="12" type="ORF">CLUMA_CG009356</name>
</gene>
<dbReference type="InterPro" id="IPR000242">
    <property type="entry name" value="PTP_cat"/>
</dbReference>
<accession>A0A1J1IAD0</accession>
<dbReference type="GO" id="GO:0070373">
    <property type="term" value="P:negative regulation of ERK1 and ERK2 cascade"/>
    <property type="evidence" value="ECO:0007669"/>
    <property type="project" value="TreeGrafter"/>
</dbReference>
<dbReference type="GO" id="GO:0012505">
    <property type="term" value="C:endomembrane system"/>
    <property type="evidence" value="ECO:0007669"/>
    <property type="project" value="UniProtKB-SubCell"/>
</dbReference>
<evidence type="ECO:0000256" key="2">
    <source>
        <dbReference type="ARBA" id="ARBA00009701"/>
    </source>
</evidence>
<evidence type="ECO:0000256" key="5">
    <source>
        <dbReference type="ARBA" id="ARBA00022801"/>
    </source>
</evidence>
<dbReference type="Gene3D" id="3.90.190.10">
    <property type="entry name" value="Protein tyrosine phosphatase superfamily"/>
    <property type="match status" value="1"/>
</dbReference>
<evidence type="ECO:0000256" key="8">
    <source>
        <dbReference type="SAM" id="MobiDB-lite"/>
    </source>
</evidence>
<feature type="domain" description="Tyrosine-protein phosphatase" evidence="10">
    <location>
        <begin position="8"/>
        <end position="289"/>
    </location>
</feature>
<dbReference type="Proteomes" id="UP000183832">
    <property type="component" value="Unassembled WGS sequence"/>
</dbReference>
<feature type="compositionally biased region" description="Acidic residues" evidence="8">
    <location>
        <begin position="361"/>
        <end position="384"/>
    </location>
</feature>
<dbReference type="GO" id="GO:0004726">
    <property type="term" value="F:non-membrane spanning protein tyrosine phosphatase activity"/>
    <property type="evidence" value="ECO:0007669"/>
    <property type="project" value="TreeGrafter"/>
</dbReference>
<dbReference type="SMART" id="SM00404">
    <property type="entry name" value="PTPc_motif"/>
    <property type="match status" value="1"/>
</dbReference>
<keyword evidence="6" id="KW-0904">Protein phosphatase</keyword>
<dbReference type="GO" id="GO:0005737">
    <property type="term" value="C:cytoplasm"/>
    <property type="evidence" value="ECO:0007669"/>
    <property type="project" value="TreeGrafter"/>
</dbReference>
<evidence type="ECO:0000313" key="12">
    <source>
        <dbReference type="EMBL" id="CRK95910.1"/>
    </source>
</evidence>
<dbReference type="InterPro" id="IPR029021">
    <property type="entry name" value="Prot-tyrosine_phosphatase-like"/>
</dbReference>
<dbReference type="AlphaFoldDB" id="A0A1J1IAD0"/>
<dbReference type="GO" id="GO:0019901">
    <property type="term" value="F:protein kinase binding"/>
    <property type="evidence" value="ECO:0007669"/>
    <property type="project" value="TreeGrafter"/>
</dbReference>
<dbReference type="InterPro" id="IPR051985">
    <property type="entry name" value="NR_tyrosine_phosphatase"/>
</dbReference>
<dbReference type="PROSITE" id="PS50056">
    <property type="entry name" value="TYR_PHOSPHATASE_2"/>
    <property type="match status" value="1"/>
</dbReference>
<evidence type="ECO:0000256" key="1">
    <source>
        <dbReference type="ARBA" id="ARBA00004308"/>
    </source>
</evidence>
<evidence type="ECO:0000256" key="3">
    <source>
        <dbReference type="ARBA" id="ARBA00013064"/>
    </source>
</evidence>
<dbReference type="OrthoDB" id="9450131at2759"/>
<dbReference type="PRINTS" id="PR00700">
    <property type="entry name" value="PRTYPHPHTASE"/>
</dbReference>
<keyword evidence="9" id="KW-1133">Transmembrane helix</keyword>
<organism evidence="12 13">
    <name type="scientific">Clunio marinus</name>
    <dbReference type="NCBI Taxonomy" id="568069"/>
    <lineage>
        <taxon>Eukaryota</taxon>
        <taxon>Metazoa</taxon>
        <taxon>Ecdysozoa</taxon>
        <taxon>Arthropoda</taxon>
        <taxon>Hexapoda</taxon>
        <taxon>Insecta</taxon>
        <taxon>Pterygota</taxon>
        <taxon>Neoptera</taxon>
        <taxon>Endopterygota</taxon>
        <taxon>Diptera</taxon>
        <taxon>Nematocera</taxon>
        <taxon>Chironomoidea</taxon>
        <taxon>Chironomidae</taxon>
        <taxon>Clunio</taxon>
    </lineage>
</organism>
<dbReference type="EC" id="3.1.3.48" evidence="3"/>
<dbReference type="SUPFAM" id="SSF52799">
    <property type="entry name" value="(Phosphotyrosine protein) phosphatases II"/>
    <property type="match status" value="1"/>
</dbReference>
<keyword evidence="13" id="KW-1185">Reference proteome</keyword>
<protein>
    <recommendedName>
        <fullName evidence="3">protein-tyrosine-phosphatase</fullName>
        <ecNumber evidence="3">3.1.3.48</ecNumber>
    </recommendedName>
</protein>
<name>A0A1J1IAD0_9DIPT</name>
<proteinExistence type="inferred from homology"/>
<dbReference type="InterPro" id="IPR000387">
    <property type="entry name" value="Tyr_Pase_dom"/>
</dbReference>
<feature type="compositionally biased region" description="Basic and acidic residues" evidence="8">
    <location>
        <begin position="417"/>
        <end position="433"/>
    </location>
</feature>
<dbReference type="Pfam" id="PF00102">
    <property type="entry name" value="Y_phosphatase"/>
    <property type="match status" value="1"/>
</dbReference>
<keyword evidence="7 9" id="KW-0472">Membrane</keyword>
<dbReference type="PROSITE" id="PS50055">
    <property type="entry name" value="TYR_PHOSPHATASE_PTP"/>
    <property type="match status" value="1"/>
</dbReference>
<dbReference type="PANTHER" id="PTHR46047">
    <property type="entry name" value="TYROSINE-PROTEIN PHOSPHATASE NON-RECEPTOR TYPE 61F"/>
    <property type="match status" value="1"/>
</dbReference>
<sequence length="497" mass="56939">MNDEKKSIYQEYTQIQEKNQWMIVYQNIKDASEIEARKCNYTINESKKIQNKSFNRYGDVNPYDHSRIVLKRPNIDTDYINANLVKLERAKRQYILCQGPLQSTIGHFWLMVWEQQSKAILMLNKLIEKRQIKCHLYWPKGEGQRLELQDVGLIVEYISAENYKNFSKRLFRITDIESTKSRDVIQFHYTQWPDFGVPSSPIAFLQFLKQVRDSGVLDENVGPAVIHCSAGIGRSGTFCLVDCCLVLIDKEGESRVSVRDVLLELRKYRMGLIQTHDQLTFSYQAIIEGMERINNKTFDELDILEIATGSDHEEENSPPPLPPRTSSFPVHDRPLPTSPLDSSRQLEQISEPSDPTSSDISEIDEDDDSSDTDTDDDDDDDAIGDETKLTNGQNRFDANSSLPPVPNGTLDLSIPSDKQRFSSDDEKNPKAGDSKNAMRHRNRAARQSAMQDKIREIKRKQKESESKKVSSTKKRRSLILSIGVLILSVVAYFYVKS</sequence>
<dbReference type="GO" id="GO:0048666">
    <property type="term" value="P:neuron development"/>
    <property type="evidence" value="ECO:0007669"/>
    <property type="project" value="UniProtKB-ARBA"/>
</dbReference>
<evidence type="ECO:0000259" key="10">
    <source>
        <dbReference type="PROSITE" id="PS50055"/>
    </source>
</evidence>
<feature type="region of interest" description="Disordered" evidence="8">
    <location>
        <begin position="310"/>
        <end position="474"/>
    </location>
</feature>
<dbReference type="CDD" id="cd14545">
    <property type="entry name" value="PTPc-N1_2"/>
    <property type="match status" value="1"/>
</dbReference>
<evidence type="ECO:0000313" key="13">
    <source>
        <dbReference type="Proteomes" id="UP000183832"/>
    </source>
</evidence>
<dbReference type="InterPro" id="IPR003595">
    <property type="entry name" value="Tyr_Pase_cat"/>
</dbReference>
<feature type="transmembrane region" description="Helical" evidence="9">
    <location>
        <begin position="477"/>
        <end position="495"/>
    </location>
</feature>
<dbReference type="InterPro" id="IPR016130">
    <property type="entry name" value="Tyr_Pase_AS"/>
</dbReference>
<comment type="subcellular location">
    <subcellularLocation>
        <location evidence="1">Endomembrane system</location>
    </subcellularLocation>
</comment>
<comment type="similarity">
    <text evidence="2">Belongs to the protein-tyrosine phosphatase family. Non-receptor class 1 subfamily.</text>
</comment>
<dbReference type="GO" id="GO:0046426">
    <property type="term" value="P:negative regulation of receptor signaling pathway via JAK-STAT"/>
    <property type="evidence" value="ECO:0007669"/>
    <property type="project" value="TreeGrafter"/>
</dbReference>
<evidence type="ECO:0000256" key="6">
    <source>
        <dbReference type="ARBA" id="ARBA00022912"/>
    </source>
</evidence>
<feature type="compositionally biased region" description="Low complexity" evidence="8">
    <location>
        <begin position="349"/>
        <end position="360"/>
    </location>
</feature>
<feature type="domain" description="Tyrosine specific protein phosphatases" evidence="11">
    <location>
        <begin position="202"/>
        <end position="280"/>
    </location>
</feature>
<keyword evidence="4" id="KW-0597">Phosphoprotein</keyword>
<reference evidence="12 13" key="1">
    <citation type="submission" date="2015-04" db="EMBL/GenBank/DDBJ databases">
        <authorList>
            <person name="Syromyatnikov M.Y."/>
            <person name="Popov V.N."/>
        </authorList>
    </citation>
    <scope>NUCLEOTIDE SEQUENCE [LARGE SCALE GENOMIC DNA]</scope>
</reference>
<evidence type="ECO:0000256" key="9">
    <source>
        <dbReference type="SAM" id="Phobius"/>
    </source>
</evidence>
<feature type="compositionally biased region" description="Polar residues" evidence="8">
    <location>
        <begin position="389"/>
        <end position="402"/>
    </location>
</feature>
<evidence type="ECO:0000259" key="11">
    <source>
        <dbReference type="PROSITE" id="PS50056"/>
    </source>
</evidence>
<dbReference type="GO" id="GO:0009653">
    <property type="term" value="P:anatomical structure morphogenesis"/>
    <property type="evidence" value="ECO:0007669"/>
    <property type="project" value="UniProtKB-ARBA"/>
</dbReference>
<keyword evidence="9" id="KW-0812">Transmembrane</keyword>
<keyword evidence="5" id="KW-0378">Hydrolase</keyword>